<protein>
    <submittedName>
        <fullName evidence="2">Uncharacterized protein</fullName>
    </submittedName>
</protein>
<reference evidence="2 3" key="1">
    <citation type="journal article" date="2011" name="Proc. Natl. Acad. Sci. U.S.A.">
        <title>Evolutionary erosion of yeast sex chromosomes by mating-type switching accidents.</title>
        <authorList>
            <person name="Gordon J.L."/>
            <person name="Armisen D."/>
            <person name="Proux-Wera E."/>
            <person name="Oheigeartaigh S.S."/>
            <person name="Byrne K.P."/>
            <person name="Wolfe K.H."/>
        </authorList>
    </citation>
    <scope>NUCLEOTIDE SEQUENCE [LARGE SCALE GENOMIC DNA]</scope>
    <source>
        <strain evidence="3">ATCC 22294 / BCRC 22015 / CBS 2517 / CECT 1963 / NBRC 1671 / NRRL Y-8276</strain>
    </source>
</reference>
<gene>
    <name evidence="2" type="primary">KAFR0A07420</name>
    <name evidence="2" type="ORF">KAFR_0A07420</name>
</gene>
<feature type="region of interest" description="Disordered" evidence="1">
    <location>
        <begin position="1"/>
        <end position="23"/>
    </location>
</feature>
<dbReference type="KEGG" id="kaf:KAFR_0A07420"/>
<sequence>MDRVRSLIGNRRRNRGNAVNDASQTGSWLAQSLDNEDQSTVFENLRTIGTNNETVSDSETLNTFVSDTDTIGDLERLGYVNRAPAFNSVRKLPFISVLLTRGFFVFPSERSYQHFIKSKRKFNNVDLKTKIGIPLFHAVPSALIKTIFNSNKKDPIMKISKYDVLPVDQSIPDNVEVVTETETYRVIRFEFCEILKANVNSLDGKIKHELKFFNGVTIPMYNFKDKKDIDTIVDDLPLRWFGFSSFASPFGTNDIKLLILDDNTPNYLDNVNLSNDDRNVRPLGHLPVWGKYSDDNMSVLPKRRTLRLASFEIQEFKVNSSENDIPWNTQALTCMCILLHEYESRKERRHYNTNTTTTPDSNNANQ</sequence>
<dbReference type="InParanoid" id="H2AP76"/>
<dbReference type="EMBL" id="HE650821">
    <property type="protein sequence ID" value="CCF56176.1"/>
    <property type="molecule type" value="Genomic_DNA"/>
</dbReference>
<dbReference type="Proteomes" id="UP000005220">
    <property type="component" value="Chromosome 1"/>
</dbReference>
<proteinExistence type="predicted"/>
<keyword evidence="3" id="KW-1185">Reference proteome</keyword>
<dbReference type="eggNOG" id="ENOG502QR9U">
    <property type="taxonomic scope" value="Eukaryota"/>
</dbReference>
<evidence type="ECO:0000313" key="3">
    <source>
        <dbReference type="Proteomes" id="UP000005220"/>
    </source>
</evidence>
<dbReference type="FunCoup" id="H2AP76">
    <property type="interactions" value="21"/>
</dbReference>
<name>H2AP76_KAZAF</name>
<evidence type="ECO:0000313" key="2">
    <source>
        <dbReference type="EMBL" id="CCF56176.1"/>
    </source>
</evidence>
<dbReference type="RefSeq" id="XP_003955311.1">
    <property type="nucleotide sequence ID" value="XM_003955262.1"/>
</dbReference>
<accession>H2AP76</accession>
<dbReference type="AlphaFoldDB" id="H2AP76"/>
<dbReference type="HOGENOM" id="CLU_065220_0_0_1"/>
<dbReference type="GeneID" id="13886518"/>
<evidence type="ECO:0000256" key="1">
    <source>
        <dbReference type="SAM" id="MobiDB-lite"/>
    </source>
</evidence>
<dbReference type="OrthoDB" id="4063705at2759"/>
<organism evidence="2 3">
    <name type="scientific">Kazachstania africana (strain ATCC 22294 / BCRC 22015 / CBS 2517 / CECT 1963 / NBRC 1671 / NRRL Y-8276)</name>
    <name type="common">Yeast</name>
    <name type="synonym">Kluyveromyces africanus</name>
    <dbReference type="NCBI Taxonomy" id="1071382"/>
    <lineage>
        <taxon>Eukaryota</taxon>
        <taxon>Fungi</taxon>
        <taxon>Dikarya</taxon>
        <taxon>Ascomycota</taxon>
        <taxon>Saccharomycotina</taxon>
        <taxon>Saccharomycetes</taxon>
        <taxon>Saccharomycetales</taxon>
        <taxon>Saccharomycetaceae</taxon>
        <taxon>Kazachstania</taxon>
    </lineage>
</organism>